<dbReference type="Proteomes" id="UP001219518">
    <property type="component" value="Unassembled WGS sequence"/>
</dbReference>
<sequence>MNISSRQQNRRRRAERDIASSLDLDGRSVTRYETDDIYHNLPVAGARRAAMLDESRFNKFAFMRRWKDEVHGLK</sequence>
<gene>
    <name evidence="1" type="ORF">KUF71_010287</name>
</gene>
<name>A0AAE1HGW7_9NEOP</name>
<reference evidence="1" key="1">
    <citation type="submission" date="2021-07" db="EMBL/GenBank/DDBJ databases">
        <authorList>
            <person name="Catto M.A."/>
            <person name="Jacobson A."/>
            <person name="Kennedy G."/>
            <person name="Labadie P."/>
            <person name="Hunt B.G."/>
            <person name="Srinivasan R."/>
        </authorList>
    </citation>
    <scope>NUCLEOTIDE SEQUENCE</scope>
    <source>
        <strain evidence="1">PL_HMW_Pooled</strain>
        <tissue evidence="1">Head</tissue>
    </source>
</reference>
<protein>
    <submittedName>
        <fullName evidence="1">Immediate early response gene 5-like protein</fullName>
    </submittedName>
</protein>
<organism evidence="1 2">
    <name type="scientific">Frankliniella fusca</name>
    <dbReference type="NCBI Taxonomy" id="407009"/>
    <lineage>
        <taxon>Eukaryota</taxon>
        <taxon>Metazoa</taxon>
        <taxon>Ecdysozoa</taxon>
        <taxon>Arthropoda</taxon>
        <taxon>Hexapoda</taxon>
        <taxon>Insecta</taxon>
        <taxon>Pterygota</taxon>
        <taxon>Neoptera</taxon>
        <taxon>Paraneoptera</taxon>
        <taxon>Thysanoptera</taxon>
        <taxon>Terebrantia</taxon>
        <taxon>Thripoidea</taxon>
        <taxon>Thripidae</taxon>
        <taxon>Frankliniella</taxon>
    </lineage>
</organism>
<accession>A0AAE1HGW7</accession>
<proteinExistence type="predicted"/>
<dbReference type="EMBL" id="JAHWGI010001031">
    <property type="protein sequence ID" value="KAK3921072.1"/>
    <property type="molecule type" value="Genomic_DNA"/>
</dbReference>
<comment type="caution">
    <text evidence="1">The sequence shown here is derived from an EMBL/GenBank/DDBJ whole genome shotgun (WGS) entry which is preliminary data.</text>
</comment>
<dbReference type="AlphaFoldDB" id="A0AAE1HGW7"/>
<keyword evidence="2" id="KW-1185">Reference proteome</keyword>
<reference evidence="1" key="2">
    <citation type="journal article" date="2023" name="BMC Genomics">
        <title>Pest status, molecular evolution, and epigenetic factors derived from the genome assembly of Frankliniella fusca, a thysanopteran phytovirus vector.</title>
        <authorList>
            <person name="Catto M.A."/>
            <person name="Labadie P.E."/>
            <person name="Jacobson A.L."/>
            <person name="Kennedy G.G."/>
            <person name="Srinivasan R."/>
            <person name="Hunt B.G."/>
        </authorList>
    </citation>
    <scope>NUCLEOTIDE SEQUENCE</scope>
    <source>
        <strain evidence="1">PL_HMW_Pooled</strain>
    </source>
</reference>
<evidence type="ECO:0000313" key="2">
    <source>
        <dbReference type="Proteomes" id="UP001219518"/>
    </source>
</evidence>
<evidence type="ECO:0000313" key="1">
    <source>
        <dbReference type="EMBL" id="KAK3921072.1"/>
    </source>
</evidence>